<protein>
    <submittedName>
        <fullName evidence="3">Uncharacterized protein</fullName>
    </submittedName>
</protein>
<feature type="region of interest" description="Disordered" evidence="1">
    <location>
        <begin position="41"/>
        <end position="64"/>
    </location>
</feature>
<evidence type="ECO:0000256" key="2">
    <source>
        <dbReference type="SAM" id="Phobius"/>
    </source>
</evidence>
<reference evidence="3" key="1">
    <citation type="journal article" date="2020" name="Fungal Divers.">
        <title>Resolving the Mortierellaceae phylogeny through synthesis of multi-gene phylogenetics and phylogenomics.</title>
        <authorList>
            <person name="Vandepol N."/>
            <person name="Liber J."/>
            <person name="Desiro A."/>
            <person name="Na H."/>
            <person name="Kennedy M."/>
            <person name="Barry K."/>
            <person name="Grigoriev I.V."/>
            <person name="Miller A.N."/>
            <person name="O'Donnell K."/>
            <person name="Stajich J.E."/>
            <person name="Bonito G."/>
        </authorList>
    </citation>
    <scope>NUCLEOTIDE SEQUENCE</scope>
    <source>
        <strain evidence="3">KOD948</strain>
    </source>
</reference>
<accession>A0A9P6PXU5</accession>
<feature type="transmembrane region" description="Helical" evidence="2">
    <location>
        <begin position="128"/>
        <end position="152"/>
    </location>
</feature>
<dbReference type="EMBL" id="JAAAJA010000362">
    <property type="protein sequence ID" value="KAG0255196.1"/>
    <property type="molecule type" value="Genomic_DNA"/>
</dbReference>
<dbReference type="OrthoDB" id="2449653at2759"/>
<keyword evidence="2" id="KW-0812">Transmembrane</keyword>
<feature type="compositionally biased region" description="Polar residues" evidence="1">
    <location>
        <begin position="360"/>
        <end position="377"/>
    </location>
</feature>
<evidence type="ECO:0000313" key="3">
    <source>
        <dbReference type="EMBL" id="KAG0255196.1"/>
    </source>
</evidence>
<gene>
    <name evidence="3" type="ORF">BG011_005286</name>
</gene>
<evidence type="ECO:0000256" key="1">
    <source>
        <dbReference type="SAM" id="MobiDB-lite"/>
    </source>
</evidence>
<proteinExistence type="predicted"/>
<dbReference type="AlphaFoldDB" id="A0A9P6PXU5"/>
<feature type="region of interest" description="Disordered" evidence="1">
    <location>
        <begin position="96"/>
        <end position="124"/>
    </location>
</feature>
<keyword evidence="2" id="KW-1133">Transmembrane helix</keyword>
<feature type="compositionally biased region" description="Low complexity" evidence="1">
    <location>
        <begin position="341"/>
        <end position="352"/>
    </location>
</feature>
<name>A0A9P6PXU5_9FUNG</name>
<feature type="region of interest" description="Disordered" evidence="1">
    <location>
        <begin position="191"/>
        <end position="261"/>
    </location>
</feature>
<sequence length="547" mass="56801">MNVASSPLPAPQSQLTSLPEYQPLAAPPAETSTDILSRTITATNTPAPGPTGITTTTNGGITAPTSQSIITVSTTVQPTIATTTISFSDHVITVAPTHKPSTTSSTKRVRPSETPYGTTSSSNTNGGIMLTVSLAVVFGVLTSMGLVICCLFRRRRKRRMNMFGKGSNSNSSSKDELDDMMAAAVAGHHRSSTLVPGGSGAQEMSEQYQGAHPSNRGSTLSLGPGLHRQSNIPPNQMLAPASSATRPASMGSGYWSGSTGGHRESVANSMMDGSTGYVTGAPQFSNEFRNSHHEQYYGAPSIGHSPLLNPIVNGGIVAATSSNYNSREQLLLHQHQCPNGYSSNVSSRSNLSPGLHPQQDALQNSSPNFRANTTSLGSHHYPLQPPFYGHPPTAPGAIMPQGGVRPISDSYGTLNAGGSSNSLNADGATMRPQSMMPLNTPATLVIPPSITSRPRSSMNNYNVNANQPLPSRLQSSPITAPVSSQASTPAVNPGSDQFTAGNTTNVAPEMISGPQPSSNTPAVLIAPAPSMTVAAESCTSQGNDMSK</sequence>
<organism evidence="3 4">
    <name type="scientific">Mortierella polycephala</name>
    <dbReference type="NCBI Taxonomy" id="41804"/>
    <lineage>
        <taxon>Eukaryota</taxon>
        <taxon>Fungi</taxon>
        <taxon>Fungi incertae sedis</taxon>
        <taxon>Mucoromycota</taxon>
        <taxon>Mortierellomycotina</taxon>
        <taxon>Mortierellomycetes</taxon>
        <taxon>Mortierellales</taxon>
        <taxon>Mortierellaceae</taxon>
        <taxon>Mortierella</taxon>
    </lineage>
</organism>
<feature type="compositionally biased region" description="Polar residues" evidence="1">
    <location>
        <begin position="115"/>
        <end position="124"/>
    </location>
</feature>
<dbReference type="Proteomes" id="UP000726737">
    <property type="component" value="Unassembled WGS sequence"/>
</dbReference>
<keyword evidence="4" id="KW-1185">Reference proteome</keyword>
<evidence type="ECO:0000313" key="4">
    <source>
        <dbReference type="Proteomes" id="UP000726737"/>
    </source>
</evidence>
<feature type="region of interest" description="Disordered" evidence="1">
    <location>
        <begin position="341"/>
        <end position="378"/>
    </location>
</feature>
<comment type="caution">
    <text evidence="3">The sequence shown here is derived from an EMBL/GenBank/DDBJ whole genome shotgun (WGS) entry which is preliminary data.</text>
</comment>
<feature type="region of interest" description="Disordered" evidence="1">
    <location>
        <begin position="475"/>
        <end position="524"/>
    </location>
</feature>
<keyword evidence="2" id="KW-0472">Membrane</keyword>
<feature type="compositionally biased region" description="Polar residues" evidence="1">
    <location>
        <begin position="475"/>
        <end position="506"/>
    </location>
</feature>